<evidence type="ECO:0000256" key="3">
    <source>
        <dbReference type="ARBA" id="ARBA00022692"/>
    </source>
</evidence>
<feature type="compositionally biased region" description="Basic and acidic residues" evidence="6">
    <location>
        <begin position="1"/>
        <end position="21"/>
    </location>
</feature>
<dbReference type="Proteomes" id="UP000235786">
    <property type="component" value="Unassembled WGS sequence"/>
</dbReference>
<dbReference type="AlphaFoldDB" id="A0A2J6R4N0"/>
<sequence length="522" mass="57114">MSSNELEKSEKNLSPTHHDDLPIAASTDAIQEKEASDLESGLFNPSIETGSTRAPSPEREDNIVDWNGPDDPENPMNWPRRKRVSHVALVSIITFISPLASSMFAPAVPQLMVEFHSTNTELAAFVVSVYLIGFAAGPLVIAPLSELYGRLYVYHVNNILFIIFTVACALSPSLSALIGFRFLAGCAGSAPVTLGGGTIADVIHPGHRGLAMALYILGMLLGPNLGPVAGGFLAQAEGWRWTFWVLAIASGIATLIILIFMRETYAPTILERKAQRLRKETGNWKLRSKLHSGRTPRALFIQSIVRPAKMLFLSPIVFLLSMFMAIIYGYLYLLFTTFAIVFEDNYGFTSGTVGLAYLGIGMGSIAGVIVFACISDRLMKKLSAESGMKPEYRLPVMMYGSPLIPVGLFWYGWSIEAHAHWIVPIIGSSFVGFGLICVFMPIQTYMVDTFTLHAASALAASSILRSLAGGLLPLAGQKMYAKLGLGWGNSLLAFIAMAMLPVPWIFFRKGEYLRKRFEIKNL</sequence>
<keyword evidence="5 7" id="KW-0472">Membrane</keyword>
<dbReference type="CDD" id="cd17323">
    <property type="entry name" value="MFS_Tpo1_MDR_like"/>
    <property type="match status" value="1"/>
</dbReference>
<dbReference type="EMBL" id="KZ613956">
    <property type="protein sequence ID" value="PMD33439.1"/>
    <property type="molecule type" value="Genomic_DNA"/>
</dbReference>
<feature type="transmembrane region" description="Helical" evidence="7">
    <location>
        <begin position="354"/>
        <end position="374"/>
    </location>
</feature>
<dbReference type="InterPro" id="IPR011701">
    <property type="entry name" value="MFS"/>
</dbReference>
<feature type="transmembrane region" description="Helical" evidence="7">
    <location>
        <begin position="316"/>
        <end position="342"/>
    </location>
</feature>
<dbReference type="InterPro" id="IPR036259">
    <property type="entry name" value="MFS_trans_sf"/>
</dbReference>
<feature type="transmembrane region" description="Helical" evidence="7">
    <location>
        <begin position="124"/>
        <end position="144"/>
    </location>
</feature>
<keyword evidence="10" id="KW-1185">Reference proteome</keyword>
<comment type="subcellular location">
    <subcellularLocation>
        <location evidence="1">Membrane</location>
        <topology evidence="1">Multi-pass membrane protein</topology>
    </subcellularLocation>
</comment>
<name>A0A2J6R4N0_HYAVF</name>
<feature type="transmembrane region" description="Helical" evidence="7">
    <location>
        <begin position="241"/>
        <end position="261"/>
    </location>
</feature>
<organism evidence="9 10">
    <name type="scientific">Hyaloscypha variabilis (strain UAMH 11265 / GT02V1 / F)</name>
    <name type="common">Meliniomyces variabilis</name>
    <dbReference type="NCBI Taxonomy" id="1149755"/>
    <lineage>
        <taxon>Eukaryota</taxon>
        <taxon>Fungi</taxon>
        <taxon>Dikarya</taxon>
        <taxon>Ascomycota</taxon>
        <taxon>Pezizomycotina</taxon>
        <taxon>Leotiomycetes</taxon>
        <taxon>Helotiales</taxon>
        <taxon>Hyaloscyphaceae</taxon>
        <taxon>Hyaloscypha</taxon>
        <taxon>Hyaloscypha variabilis</taxon>
    </lineage>
</organism>
<feature type="transmembrane region" description="Helical" evidence="7">
    <location>
        <begin position="487"/>
        <end position="507"/>
    </location>
</feature>
<dbReference type="Pfam" id="PF07690">
    <property type="entry name" value="MFS_1"/>
    <property type="match status" value="1"/>
</dbReference>
<evidence type="ECO:0000313" key="9">
    <source>
        <dbReference type="EMBL" id="PMD33439.1"/>
    </source>
</evidence>
<dbReference type="SUPFAM" id="SSF103473">
    <property type="entry name" value="MFS general substrate transporter"/>
    <property type="match status" value="1"/>
</dbReference>
<evidence type="ECO:0000256" key="4">
    <source>
        <dbReference type="ARBA" id="ARBA00022989"/>
    </source>
</evidence>
<accession>A0A2J6R4N0</accession>
<feature type="transmembrane region" description="Helical" evidence="7">
    <location>
        <begin position="212"/>
        <end position="235"/>
    </location>
</feature>
<evidence type="ECO:0000256" key="6">
    <source>
        <dbReference type="SAM" id="MobiDB-lite"/>
    </source>
</evidence>
<protein>
    <submittedName>
        <fullName evidence="9">Caffeine resistance protein</fullName>
    </submittedName>
</protein>
<feature type="transmembrane region" description="Helical" evidence="7">
    <location>
        <begin position="454"/>
        <end position="475"/>
    </location>
</feature>
<feature type="transmembrane region" description="Helical" evidence="7">
    <location>
        <begin position="419"/>
        <end position="442"/>
    </location>
</feature>
<evidence type="ECO:0000313" key="10">
    <source>
        <dbReference type="Proteomes" id="UP000235786"/>
    </source>
</evidence>
<dbReference type="FunFam" id="1.20.1250.20:FF:000011">
    <property type="entry name" value="MFS multidrug transporter, putative"/>
    <property type="match status" value="1"/>
</dbReference>
<evidence type="ECO:0000256" key="1">
    <source>
        <dbReference type="ARBA" id="ARBA00004141"/>
    </source>
</evidence>
<evidence type="ECO:0000256" key="7">
    <source>
        <dbReference type="SAM" id="Phobius"/>
    </source>
</evidence>
<feature type="transmembrane region" description="Helical" evidence="7">
    <location>
        <begin position="151"/>
        <end position="172"/>
    </location>
</feature>
<gene>
    <name evidence="9" type="ORF">L207DRAFT_589803</name>
</gene>
<feature type="transmembrane region" description="Helical" evidence="7">
    <location>
        <begin position="394"/>
        <end position="413"/>
    </location>
</feature>
<dbReference type="PANTHER" id="PTHR23502">
    <property type="entry name" value="MAJOR FACILITATOR SUPERFAMILY"/>
    <property type="match status" value="1"/>
</dbReference>
<reference evidence="9 10" key="1">
    <citation type="submission" date="2016-04" db="EMBL/GenBank/DDBJ databases">
        <title>A degradative enzymes factory behind the ericoid mycorrhizal symbiosis.</title>
        <authorList>
            <consortium name="DOE Joint Genome Institute"/>
            <person name="Martino E."/>
            <person name="Morin E."/>
            <person name="Grelet G."/>
            <person name="Kuo A."/>
            <person name="Kohler A."/>
            <person name="Daghino S."/>
            <person name="Barry K."/>
            <person name="Choi C."/>
            <person name="Cichocki N."/>
            <person name="Clum A."/>
            <person name="Copeland A."/>
            <person name="Hainaut M."/>
            <person name="Haridas S."/>
            <person name="Labutti K."/>
            <person name="Lindquist E."/>
            <person name="Lipzen A."/>
            <person name="Khouja H.-R."/>
            <person name="Murat C."/>
            <person name="Ohm R."/>
            <person name="Olson A."/>
            <person name="Spatafora J."/>
            <person name="Veneault-Fourrey C."/>
            <person name="Henrissat B."/>
            <person name="Grigoriev I."/>
            <person name="Martin F."/>
            <person name="Perotto S."/>
        </authorList>
    </citation>
    <scope>NUCLEOTIDE SEQUENCE [LARGE SCALE GENOMIC DNA]</scope>
    <source>
        <strain evidence="9 10">F</strain>
    </source>
</reference>
<feature type="domain" description="Major facilitator superfamily (MFS) profile" evidence="8">
    <location>
        <begin position="86"/>
        <end position="513"/>
    </location>
</feature>
<dbReference type="Gene3D" id="1.20.1250.20">
    <property type="entry name" value="MFS general substrate transporter like domains"/>
    <property type="match status" value="1"/>
</dbReference>
<dbReference type="GO" id="GO:0022857">
    <property type="term" value="F:transmembrane transporter activity"/>
    <property type="evidence" value="ECO:0007669"/>
    <property type="project" value="InterPro"/>
</dbReference>
<evidence type="ECO:0000256" key="2">
    <source>
        <dbReference type="ARBA" id="ARBA00008335"/>
    </source>
</evidence>
<dbReference type="OrthoDB" id="5296287at2759"/>
<feature type="transmembrane region" description="Helical" evidence="7">
    <location>
        <begin position="178"/>
        <end position="200"/>
    </location>
</feature>
<evidence type="ECO:0000256" key="5">
    <source>
        <dbReference type="ARBA" id="ARBA00023136"/>
    </source>
</evidence>
<dbReference type="GO" id="GO:0016020">
    <property type="term" value="C:membrane"/>
    <property type="evidence" value="ECO:0007669"/>
    <property type="project" value="UniProtKB-SubCell"/>
</dbReference>
<comment type="similarity">
    <text evidence="2">Belongs to the major facilitator superfamily.</text>
</comment>
<proteinExistence type="inferred from homology"/>
<dbReference type="PANTHER" id="PTHR23502:SF68">
    <property type="entry name" value="MULTIDRUG TRANSPORTER, PUTATIVE (AFU_ORTHOLOGUE AFUA_3G01120)-RELATED"/>
    <property type="match status" value="1"/>
</dbReference>
<feature type="region of interest" description="Disordered" evidence="6">
    <location>
        <begin position="1"/>
        <end position="78"/>
    </location>
</feature>
<evidence type="ECO:0000259" key="8">
    <source>
        <dbReference type="PROSITE" id="PS50850"/>
    </source>
</evidence>
<keyword evidence="4 7" id="KW-1133">Transmembrane helix</keyword>
<dbReference type="InterPro" id="IPR020846">
    <property type="entry name" value="MFS_dom"/>
</dbReference>
<keyword evidence="3 7" id="KW-0812">Transmembrane</keyword>
<dbReference type="STRING" id="1149755.A0A2J6R4N0"/>
<dbReference type="PROSITE" id="PS50850">
    <property type="entry name" value="MFS"/>
    <property type="match status" value="1"/>
</dbReference>
<feature type="transmembrane region" description="Helical" evidence="7">
    <location>
        <begin position="84"/>
        <end position="104"/>
    </location>
</feature>